<protein>
    <submittedName>
        <fullName evidence="7">S-(Hydroxymethyl)glutathione dehydrogenase</fullName>
    </submittedName>
</protein>
<evidence type="ECO:0000259" key="6">
    <source>
        <dbReference type="SMART" id="SM00829"/>
    </source>
</evidence>
<dbReference type="InterPro" id="IPR020843">
    <property type="entry name" value="ER"/>
</dbReference>
<dbReference type="Gene3D" id="3.90.180.10">
    <property type="entry name" value="Medium-chain alcohol dehydrogenases, catalytic domain"/>
    <property type="match status" value="1"/>
</dbReference>
<dbReference type="Pfam" id="PF00107">
    <property type="entry name" value="ADH_zinc_N"/>
    <property type="match status" value="1"/>
</dbReference>
<organism evidence="7 8">
    <name type="scientific">Vanrija pseudolonga</name>
    <dbReference type="NCBI Taxonomy" id="143232"/>
    <lineage>
        <taxon>Eukaryota</taxon>
        <taxon>Fungi</taxon>
        <taxon>Dikarya</taxon>
        <taxon>Basidiomycota</taxon>
        <taxon>Agaricomycotina</taxon>
        <taxon>Tremellomycetes</taxon>
        <taxon>Trichosporonales</taxon>
        <taxon>Trichosporonaceae</taxon>
        <taxon>Vanrija</taxon>
    </lineage>
</organism>
<sequence>MSAAPAPLPATMRAVVMNGPFDVKVKEVPVPQLEKDTDVLIKVHLAGLCGSDLHAYRGHEEGSGYVMGHEVVGTVVATGAAVNKFKVGDHVIAPFSVSCGNCFYCDQGYTSRCDQNACLIGGQAEYFRMPLADGCLFPFPAGLPEDVALLMTDILPTGYSSAMNARRLLDNDAAQWTYADALAGTVPKKGVAVVIGCGPVGLCAISSARTLFETVYATDLATQRLALAEKHGAIALPLPELKEALAKATNGRGADAVLEVVGHAGAVLTALELVRPYGAVSSVGVHSRHIDLDGDQLYSKNARLQFGRCSVRTFFPLAANVLRDNLDVFKSFVENKVDLDEAEKYYELFEQNKVAKTVFVMPK</sequence>
<accession>A0AAF0Y5M7</accession>
<reference evidence="7" key="1">
    <citation type="submission" date="2023-10" db="EMBL/GenBank/DDBJ databases">
        <authorList>
            <person name="Noh H."/>
        </authorList>
    </citation>
    <scope>NUCLEOTIDE SEQUENCE</scope>
    <source>
        <strain evidence="7">DUCC4014</strain>
    </source>
</reference>
<evidence type="ECO:0000256" key="3">
    <source>
        <dbReference type="ARBA" id="ARBA00022833"/>
    </source>
</evidence>
<dbReference type="GO" id="GO:0008270">
    <property type="term" value="F:zinc ion binding"/>
    <property type="evidence" value="ECO:0007669"/>
    <property type="project" value="InterPro"/>
</dbReference>
<evidence type="ECO:0000313" key="8">
    <source>
        <dbReference type="Proteomes" id="UP000827549"/>
    </source>
</evidence>
<keyword evidence="8" id="KW-1185">Reference proteome</keyword>
<keyword evidence="2 5" id="KW-0479">Metal-binding</keyword>
<evidence type="ECO:0000256" key="1">
    <source>
        <dbReference type="ARBA" id="ARBA00001947"/>
    </source>
</evidence>
<keyword evidence="4" id="KW-0560">Oxidoreductase</keyword>
<dbReference type="SUPFAM" id="SSF50129">
    <property type="entry name" value="GroES-like"/>
    <property type="match status" value="1"/>
</dbReference>
<dbReference type="InterPro" id="IPR011032">
    <property type="entry name" value="GroES-like_sf"/>
</dbReference>
<evidence type="ECO:0000256" key="2">
    <source>
        <dbReference type="ARBA" id="ARBA00022723"/>
    </source>
</evidence>
<dbReference type="InterPro" id="IPR002328">
    <property type="entry name" value="ADH_Zn_CS"/>
</dbReference>
<dbReference type="Proteomes" id="UP000827549">
    <property type="component" value="Chromosome 2"/>
</dbReference>
<evidence type="ECO:0000256" key="5">
    <source>
        <dbReference type="RuleBase" id="RU361277"/>
    </source>
</evidence>
<keyword evidence="3 5" id="KW-0862">Zinc</keyword>
<proteinExistence type="inferred from homology"/>
<dbReference type="EMBL" id="CP086715">
    <property type="protein sequence ID" value="WOO78694.1"/>
    <property type="molecule type" value="Genomic_DNA"/>
</dbReference>
<dbReference type="SMART" id="SM00829">
    <property type="entry name" value="PKS_ER"/>
    <property type="match status" value="1"/>
</dbReference>
<dbReference type="GO" id="GO:0016491">
    <property type="term" value="F:oxidoreductase activity"/>
    <property type="evidence" value="ECO:0007669"/>
    <property type="project" value="UniProtKB-KW"/>
</dbReference>
<dbReference type="PANTHER" id="PTHR42813">
    <property type="entry name" value="ZINC-TYPE ALCOHOL DEHYDROGENASE-LIKE"/>
    <property type="match status" value="1"/>
</dbReference>
<dbReference type="InterPro" id="IPR036291">
    <property type="entry name" value="NAD(P)-bd_dom_sf"/>
</dbReference>
<gene>
    <name evidence="7" type="primary">fdh</name>
    <name evidence="7" type="ORF">LOC62_02G002233</name>
</gene>
<feature type="domain" description="Enoyl reductase (ER)" evidence="6">
    <location>
        <begin position="19"/>
        <end position="359"/>
    </location>
</feature>
<dbReference type="GeneID" id="87805481"/>
<dbReference type="RefSeq" id="XP_062624726.1">
    <property type="nucleotide sequence ID" value="XM_062768742.1"/>
</dbReference>
<dbReference type="PANTHER" id="PTHR42813:SF2">
    <property type="entry name" value="DEHYDROGENASE, ZINC-CONTAINING, PUTATIVE (AFU_ORTHOLOGUE AFUA_2G02810)-RELATED"/>
    <property type="match status" value="1"/>
</dbReference>
<comment type="similarity">
    <text evidence="5">Belongs to the zinc-containing alcohol dehydrogenase family.</text>
</comment>
<dbReference type="SUPFAM" id="SSF51735">
    <property type="entry name" value="NAD(P)-binding Rossmann-fold domains"/>
    <property type="match status" value="1"/>
</dbReference>
<dbReference type="Pfam" id="PF08240">
    <property type="entry name" value="ADH_N"/>
    <property type="match status" value="1"/>
</dbReference>
<dbReference type="AlphaFoldDB" id="A0AAF0Y5M7"/>
<dbReference type="PROSITE" id="PS00059">
    <property type="entry name" value="ADH_ZINC"/>
    <property type="match status" value="1"/>
</dbReference>
<evidence type="ECO:0000256" key="4">
    <source>
        <dbReference type="ARBA" id="ARBA00023002"/>
    </source>
</evidence>
<comment type="cofactor">
    <cofactor evidence="1 5">
        <name>Zn(2+)</name>
        <dbReference type="ChEBI" id="CHEBI:29105"/>
    </cofactor>
</comment>
<dbReference type="InterPro" id="IPR013154">
    <property type="entry name" value="ADH-like_N"/>
</dbReference>
<dbReference type="InterPro" id="IPR013149">
    <property type="entry name" value="ADH-like_C"/>
</dbReference>
<evidence type="ECO:0000313" key="7">
    <source>
        <dbReference type="EMBL" id="WOO78694.1"/>
    </source>
</evidence>
<name>A0AAF0Y5M7_9TREE</name>
<dbReference type="Gene3D" id="3.40.50.720">
    <property type="entry name" value="NAD(P)-binding Rossmann-like Domain"/>
    <property type="match status" value="1"/>
</dbReference>